<evidence type="ECO:0000256" key="6">
    <source>
        <dbReference type="ARBA" id="ARBA00021623"/>
    </source>
</evidence>
<evidence type="ECO:0000256" key="9">
    <source>
        <dbReference type="ARBA" id="ARBA00022741"/>
    </source>
</evidence>
<dbReference type="Gene3D" id="3.30.1490.20">
    <property type="entry name" value="ATP-grasp fold, A domain"/>
    <property type="match status" value="1"/>
</dbReference>
<evidence type="ECO:0000313" key="16">
    <source>
        <dbReference type="EMBL" id="HIZ07745.1"/>
    </source>
</evidence>
<dbReference type="EMBL" id="DXCH01000206">
    <property type="protein sequence ID" value="HIZ07745.1"/>
    <property type="molecule type" value="Genomic_DNA"/>
</dbReference>
<dbReference type="EC" id="2.7.9.2" evidence="5"/>
<dbReference type="PANTHER" id="PTHR43030:SF1">
    <property type="entry name" value="PHOSPHOENOLPYRUVATE SYNTHASE"/>
    <property type="match status" value="1"/>
</dbReference>
<sequence length="855" mass="98470">MSAFDKVPSGLPGMDKLLDYIRIGDNVVWQVTNLDEFLYFARTFAAQSIADGRNLIYMRFASHKPLLEPQPGLKIYEFDPDKGFEAFTVDIYDRITKEGKEAFYIFDSLSSLQSVWYTDLMMGNFFRVTCPYLFRLDTVAYFPILRGRHSFDAIAKIRDTTQVLLDVHTSSRLYIHPLKVWNRYSSAMFLPYSCSGESGTCEVLSGGVPLSRYYQLLEETDTENHDQNYDSHDRFFTVARLEYQHGKFTKETEDQILESTMTKDRRLQERIKQFFSPKDYFNLRDRMVGSGAIGGKACGMLLARKIIQTRLPEYSRYMEPHDSYYIGSDVFYTYIVSNNCWETRIAQRTDDGYFSKAKQLKEALLSGEFPPDIREKFRSLLEYFGPSPIIVRSSSFLEDGFNNAFAGKYESVFCVNQGTMEERMEAFENAVRQVYASTMDISALEYRKQRGLEHHDEQMAVLVQRVSGSRFQNLFFPAAAGVGYSYSAYKMSRDMDPAAGLLRIVAGLGTRAVDRTENDYPRLVNLDRPAVSLYSSPQDKHRFSQRFIDVLDISDNKLKSLPIDPLLDDLPLWYKQAVMERDLEAENALRRMNRYRQVWFTNCQKLLENTAFTEFMQKVLKTLEEVYENPVDIEYTVNMDESGDFIVNLLQCRPLYTGAGGGRIDIPDLPREKTFFRLTDSSMGNSRMENIDVVIQIDPVAYYNCPHNLKPQAAAAVRELNLYYQDTGKNVLLMAPGRLGTSSPELGVPVTFAAISGFRGICELSDNRAGYMPELSYGSHLFQDLVEADIFYSAVWNDRRTPVYEEHFFQDLPDRFPAICPNMPELFSMFRVTEPLDLYYWNDVMSGQTLCGYLP</sequence>
<comment type="similarity">
    <text evidence="4">Belongs to the PEP-utilizing enzyme family.</text>
</comment>
<evidence type="ECO:0000256" key="12">
    <source>
        <dbReference type="ARBA" id="ARBA00022842"/>
    </source>
</evidence>
<evidence type="ECO:0000256" key="3">
    <source>
        <dbReference type="ARBA" id="ARBA00004742"/>
    </source>
</evidence>
<comment type="cofactor">
    <cofactor evidence="1">
        <name>Mg(2+)</name>
        <dbReference type="ChEBI" id="CHEBI:18420"/>
    </cofactor>
</comment>
<comment type="pathway">
    <text evidence="3">Carbohydrate biosynthesis; gluconeogenesis.</text>
</comment>
<name>A0A9D2D3B4_9FIRM</name>
<dbReference type="GO" id="GO:0046872">
    <property type="term" value="F:metal ion binding"/>
    <property type="evidence" value="ECO:0007669"/>
    <property type="project" value="UniProtKB-KW"/>
</dbReference>
<dbReference type="GO" id="GO:0008986">
    <property type="term" value="F:pyruvate, water dikinase activity"/>
    <property type="evidence" value="ECO:0007669"/>
    <property type="project" value="UniProtKB-EC"/>
</dbReference>
<keyword evidence="7" id="KW-0808">Transferase</keyword>
<dbReference type="GO" id="GO:0005524">
    <property type="term" value="F:ATP binding"/>
    <property type="evidence" value="ECO:0007669"/>
    <property type="project" value="UniProtKB-KW"/>
</dbReference>
<dbReference type="PANTHER" id="PTHR43030">
    <property type="entry name" value="PHOSPHOENOLPYRUVATE SYNTHASE"/>
    <property type="match status" value="1"/>
</dbReference>
<protein>
    <recommendedName>
        <fullName evidence="6">Phosphoenolpyruvate synthase</fullName>
        <ecNumber evidence="5">2.7.9.2</ecNumber>
    </recommendedName>
    <alternativeName>
        <fullName evidence="13">Pyruvate, water dikinase</fullName>
    </alternativeName>
</protein>
<dbReference type="Pfam" id="PF01326">
    <property type="entry name" value="PPDK_N"/>
    <property type="match status" value="1"/>
</dbReference>
<gene>
    <name evidence="16" type="ORF">IAA08_07410</name>
</gene>
<dbReference type="AlphaFoldDB" id="A0A9D2D3B4"/>
<evidence type="ECO:0000256" key="5">
    <source>
        <dbReference type="ARBA" id="ARBA00011996"/>
    </source>
</evidence>
<evidence type="ECO:0000256" key="13">
    <source>
        <dbReference type="ARBA" id="ARBA00033470"/>
    </source>
</evidence>
<keyword evidence="10" id="KW-0418">Kinase</keyword>
<dbReference type="InterPro" id="IPR013815">
    <property type="entry name" value="ATP_grasp_subdomain_1"/>
</dbReference>
<dbReference type="Proteomes" id="UP000824024">
    <property type="component" value="Unassembled WGS sequence"/>
</dbReference>
<evidence type="ECO:0000256" key="4">
    <source>
        <dbReference type="ARBA" id="ARBA00007837"/>
    </source>
</evidence>
<keyword evidence="8" id="KW-0479">Metal-binding</keyword>
<evidence type="ECO:0000256" key="1">
    <source>
        <dbReference type="ARBA" id="ARBA00001946"/>
    </source>
</evidence>
<evidence type="ECO:0000256" key="14">
    <source>
        <dbReference type="ARBA" id="ARBA00047700"/>
    </source>
</evidence>
<organism evidence="16 17">
    <name type="scientific">Candidatus Eubacterium avistercoris</name>
    <dbReference type="NCBI Taxonomy" id="2838567"/>
    <lineage>
        <taxon>Bacteria</taxon>
        <taxon>Bacillati</taxon>
        <taxon>Bacillota</taxon>
        <taxon>Clostridia</taxon>
        <taxon>Eubacteriales</taxon>
        <taxon>Eubacteriaceae</taxon>
        <taxon>Eubacterium</taxon>
    </lineage>
</organism>
<dbReference type="InterPro" id="IPR006319">
    <property type="entry name" value="PEP_synth"/>
</dbReference>
<evidence type="ECO:0000256" key="7">
    <source>
        <dbReference type="ARBA" id="ARBA00022679"/>
    </source>
</evidence>
<comment type="catalytic activity">
    <reaction evidence="14">
        <text>pyruvate + ATP + H2O = phosphoenolpyruvate + AMP + phosphate + 2 H(+)</text>
        <dbReference type="Rhea" id="RHEA:11364"/>
        <dbReference type="ChEBI" id="CHEBI:15361"/>
        <dbReference type="ChEBI" id="CHEBI:15377"/>
        <dbReference type="ChEBI" id="CHEBI:15378"/>
        <dbReference type="ChEBI" id="CHEBI:30616"/>
        <dbReference type="ChEBI" id="CHEBI:43474"/>
        <dbReference type="ChEBI" id="CHEBI:58702"/>
        <dbReference type="ChEBI" id="CHEBI:456215"/>
        <dbReference type="EC" id="2.7.9.2"/>
    </reaction>
</comment>
<evidence type="ECO:0000256" key="8">
    <source>
        <dbReference type="ARBA" id="ARBA00022723"/>
    </source>
</evidence>
<feature type="domain" description="Pyruvate phosphate dikinase AMP/ATP-binding" evidence="15">
    <location>
        <begin position="292"/>
        <end position="656"/>
    </location>
</feature>
<keyword evidence="12" id="KW-0460">Magnesium</keyword>
<accession>A0A9D2D3B4</accession>
<evidence type="ECO:0000259" key="15">
    <source>
        <dbReference type="Pfam" id="PF01326"/>
    </source>
</evidence>
<evidence type="ECO:0000256" key="10">
    <source>
        <dbReference type="ARBA" id="ARBA00022777"/>
    </source>
</evidence>
<proteinExistence type="inferred from homology"/>
<dbReference type="InterPro" id="IPR002192">
    <property type="entry name" value="PPDK_AMP/ATP-bd"/>
</dbReference>
<reference evidence="16" key="1">
    <citation type="journal article" date="2021" name="PeerJ">
        <title>Extensive microbial diversity within the chicken gut microbiome revealed by metagenomics and culture.</title>
        <authorList>
            <person name="Gilroy R."/>
            <person name="Ravi A."/>
            <person name="Getino M."/>
            <person name="Pursley I."/>
            <person name="Horton D.L."/>
            <person name="Alikhan N.F."/>
            <person name="Baker D."/>
            <person name="Gharbi K."/>
            <person name="Hall N."/>
            <person name="Watson M."/>
            <person name="Adriaenssens E.M."/>
            <person name="Foster-Nyarko E."/>
            <person name="Jarju S."/>
            <person name="Secka A."/>
            <person name="Antonio M."/>
            <person name="Oren A."/>
            <person name="Chaudhuri R.R."/>
            <person name="La Ragione R."/>
            <person name="Hildebrand F."/>
            <person name="Pallen M.J."/>
        </authorList>
    </citation>
    <scope>NUCLEOTIDE SEQUENCE</scope>
    <source>
        <strain evidence="16">CHK192-9172</strain>
    </source>
</reference>
<keyword evidence="11" id="KW-0067">ATP-binding</keyword>
<evidence type="ECO:0000256" key="2">
    <source>
        <dbReference type="ARBA" id="ARBA00002988"/>
    </source>
</evidence>
<dbReference type="SUPFAM" id="SSF56059">
    <property type="entry name" value="Glutathione synthetase ATP-binding domain-like"/>
    <property type="match status" value="1"/>
</dbReference>
<comment type="caution">
    <text evidence="16">The sequence shown here is derived from an EMBL/GenBank/DDBJ whole genome shotgun (WGS) entry which is preliminary data.</text>
</comment>
<evidence type="ECO:0000256" key="11">
    <source>
        <dbReference type="ARBA" id="ARBA00022840"/>
    </source>
</evidence>
<evidence type="ECO:0000313" key="17">
    <source>
        <dbReference type="Proteomes" id="UP000824024"/>
    </source>
</evidence>
<comment type="function">
    <text evidence="2">Catalyzes the phosphorylation of pyruvate to phosphoenolpyruvate.</text>
</comment>
<keyword evidence="9" id="KW-0547">Nucleotide-binding</keyword>
<reference evidence="16" key="2">
    <citation type="submission" date="2021-04" db="EMBL/GenBank/DDBJ databases">
        <authorList>
            <person name="Gilroy R."/>
        </authorList>
    </citation>
    <scope>NUCLEOTIDE SEQUENCE</scope>
    <source>
        <strain evidence="16">CHK192-9172</strain>
    </source>
</reference>